<dbReference type="InterPro" id="IPR047665">
    <property type="entry name" value="ComGG_streptococcus-type"/>
</dbReference>
<dbReference type="Proteomes" id="UP001147148">
    <property type="component" value="Unassembled WGS sequence"/>
</dbReference>
<evidence type="ECO:0000313" key="3">
    <source>
        <dbReference type="Proteomes" id="UP001147148"/>
    </source>
</evidence>
<accession>A0ABT5X0W6</accession>
<evidence type="ECO:0000313" key="2">
    <source>
        <dbReference type="EMBL" id="MDF0479635.1"/>
    </source>
</evidence>
<sequence>MVKNLKVYFRNGNSFSGGILPSVVIVFLLLSFVLLKFLTVYRDESEMFRQVTHYYEGKILEELTIKQLLEEDILSEEGSYSYNLGVVKYTIMKKEVEFDIVLNSGMSYTRIEKYNR</sequence>
<comment type="caution">
    <text evidence="2">The sequence shown here is derived from an EMBL/GenBank/DDBJ whole genome shotgun (WGS) entry which is preliminary data.</text>
</comment>
<dbReference type="NCBIfam" id="NF041014">
    <property type="entry name" value="pilin_ComGG_2"/>
    <property type="match status" value="1"/>
</dbReference>
<keyword evidence="1" id="KW-0812">Transmembrane</keyword>
<keyword evidence="1" id="KW-1133">Transmembrane helix</keyword>
<evidence type="ECO:0000256" key="1">
    <source>
        <dbReference type="SAM" id="Phobius"/>
    </source>
</evidence>
<organism evidence="2 3">
    <name type="scientific">Vagococcus proximus</name>
    <dbReference type="NCBI Taxonomy" id="2991417"/>
    <lineage>
        <taxon>Bacteria</taxon>
        <taxon>Bacillati</taxon>
        <taxon>Bacillota</taxon>
        <taxon>Bacilli</taxon>
        <taxon>Lactobacillales</taxon>
        <taxon>Enterococcaceae</taxon>
        <taxon>Vagococcus</taxon>
    </lineage>
</organism>
<dbReference type="RefSeq" id="WP_275471268.1">
    <property type="nucleotide sequence ID" value="NZ_JAPDSH010000003.1"/>
</dbReference>
<feature type="transmembrane region" description="Helical" evidence="1">
    <location>
        <begin position="20"/>
        <end position="41"/>
    </location>
</feature>
<keyword evidence="1" id="KW-0472">Membrane</keyword>
<protein>
    <submittedName>
        <fullName evidence="2">Competence type IV pilus minor pilin ComGG</fullName>
    </submittedName>
</protein>
<dbReference type="EMBL" id="JAPDSH010000003">
    <property type="protein sequence ID" value="MDF0479635.1"/>
    <property type="molecule type" value="Genomic_DNA"/>
</dbReference>
<gene>
    <name evidence="2" type="primary">comGG</name>
    <name evidence="2" type="ORF">OL233_04965</name>
</gene>
<name>A0ABT5X0W6_9ENTE</name>
<keyword evidence="3" id="KW-1185">Reference proteome</keyword>
<proteinExistence type="predicted"/>
<reference evidence="2" key="1">
    <citation type="submission" date="2022-10" db="EMBL/GenBank/DDBJ databases">
        <title>Vagococcus sp. isolated from poultry meat.</title>
        <authorList>
            <person name="Johansson P."/>
            <person name="Bjorkroth J."/>
        </authorList>
    </citation>
    <scope>NUCLEOTIDE SEQUENCE</scope>
    <source>
        <strain evidence="2">PNs007</strain>
    </source>
</reference>